<reference evidence="4 5" key="1">
    <citation type="submission" date="2024-09" db="EMBL/GenBank/DDBJ databases">
        <authorList>
            <person name="Zhang Z.-H."/>
        </authorList>
    </citation>
    <scope>NUCLEOTIDE SEQUENCE [LARGE SCALE GENOMIC DNA]</scope>
    <source>
        <strain evidence="4 5">HHTR114</strain>
    </source>
</reference>
<dbReference type="PANTHER" id="PTHR16305:SF28">
    <property type="entry name" value="GUANYLATE CYCLASE DOMAIN-CONTAINING PROTEIN"/>
    <property type="match status" value="1"/>
</dbReference>
<dbReference type="RefSeq" id="WP_379879115.1">
    <property type="nucleotide sequence ID" value="NZ_JBHPON010000001.1"/>
</dbReference>
<feature type="domain" description="HTH luxR-type" evidence="3">
    <location>
        <begin position="803"/>
        <end position="868"/>
    </location>
</feature>
<dbReference type="InterPro" id="IPR011990">
    <property type="entry name" value="TPR-like_helical_dom_sf"/>
</dbReference>
<dbReference type="Proteomes" id="UP001596116">
    <property type="component" value="Unassembled WGS sequence"/>
</dbReference>
<dbReference type="InterPro" id="IPR041664">
    <property type="entry name" value="AAA_16"/>
</dbReference>
<dbReference type="SUPFAM" id="SSF48452">
    <property type="entry name" value="TPR-like"/>
    <property type="match status" value="1"/>
</dbReference>
<dbReference type="PROSITE" id="PS50043">
    <property type="entry name" value="HTH_LUXR_2"/>
    <property type="match status" value="1"/>
</dbReference>
<comment type="caution">
    <text evidence="4">The sequence shown here is derived from an EMBL/GenBank/DDBJ whole genome shotgun (WGS) entry which is preliminary data.</text>
</comment>
<evidence type="ECO:0000259" key="3">
    <source>
        <dbReference type="PROSITE" id="PS50043"/>
    </source>
</evidence>
<dbReference type="PROSITE" id="PS00622">
    <property type="entry name" value="HTH_LUXR_1"/>
    <property type="match status" value="1"/>
</dbReference>
<sequence length="873" mass="96874">MLLERDNELTTLQHCLDKAKNGRGSVVLVSGEAGVGKTSLLREFADKHGEARICWGMCDALYTPQTLGPIYDIAIALCEKTRALAESGANSAALFPALLSELSKPVPQILVIEDIHWADYATLDFVKYIARRIPVLNTVLIASFRDDEVDHTHPVQTVFGDLQSRHITRIKISPLSQSAVETLNTSAVYDINHLMKVTGGNPFFLSELLAFPSEDMRSVPISIKETVNARLNRLKEAEREFVEFVSIIPGTVDLEIVEHCMPDAGNLAMACLSKNILKLDADGALRFRHELARLATLSRLSSGKLRRLHEALLSQLVKEPEKKFASQIVHHAEGAGDAKAVLKYAPAAADQAATAGSHREAAAHLATALKFVDDAEPEQAAFLYEKWAYEAGLSLRIDEDVIEARRHAITLWRALGRTEKVGDNLRWLSRLLWYQGEAVQANRYADEAVRILEDGSPSREKALALSLRSQIHMLNGRMNDAILWGQKALEAASNIDGPDIQAHALNNIGTAKIFLGDRRGLDDLERSLSLAKAHDLHEDAARVYTNLAEYAVEFMEFELAERVLNEGIAFDTKHDLDSWTFYLVGRLAQLRLEEGRFEEAVSIAESVLSRKDQTLLMRLPAQIVLAKAQLRIGDDNAQHSLDEAFERALQTDEIQYIAPLRIAYIEQAWLNNRYDDAAAHIDAMAPDFAATVSEWLYGEFLFWSSKCGCAIPRASEQTLPAPYATYFEGNAPEASTMFLDLGAPYLAAAMLSEGKTEESLIDGFALSKKIQAAPLMMKTRTAALNAGFDAKHFKTQRGPYNAARSHPLGLTKKEQEILAMIVDGANNQEIADQLSRSKRTIEHHISSIFSKLNASNRIDVLLRVQNEPWILGR</sequence>
<dbReference type="Gene3D" id="3.40.50.300">
    <property type="entry name" value="P-loop containing nucleotide triphosphate hydrolases"/>
    <property type="match status" value="1"/>
</dbReference>
<dbReference type="InterPro" id="IPR000792">
    <property type="entry name" value="Tscrpt_reg_LuxR_C"/>
</dbReference>
<dbReference type="Gene3D" id="1.25.40.10">
    <property type="entry name" value="Tetratricopeptide repeat domain"/>
    <property type="match status" value="2"/>
</dbReference>
<dbReference type="Pfam" id="PF13191">
    <property type="entry name" value="AAA_16"/>
    <property type="match status" value="1"/>
</dbReference>
<dbReference type="Pfam" id="PF00196">
    <property type="entry name" value="GerE"/>
    <property type="match status" value="1"/>
</dbReference>
<keyword evidence="2" id="KW-0067">ATP-binding</keyword>
<keyword evidence="5" id="KW-1185">Reference proteome</keyword>
<gene>
    <name evidence="4" type="ORF">ACFMB1_08265</name>
</gene>
<proteinExistence type="predicted"/>
<dbReference type="SMART" id="SM00421">
    <property type="entry name" value="HTH_LUXR"/>
    <property type="match status" value="1"/>
</dbReference>
<dbReference type="PANTHER" id="PTHR16305">
    <property type="entry name" value="TESTICULAR SOLUBLE ADENYLYL CYCLASE"/>
    <property type="match status" value="1"/>
</dbReference>
<dbReference type="Gene3D" id="1.10.10.10">
    <property type="entry name" value="Winged helix-like DNA-binding domain superfamily/Winged helix DNA-binding domain"/>
    <property type="match status" value="1"/>
</dbReference>
<dbReference type="SUPFAM" id="SSF52540">
    <property type="entry name" value="P-loop containing nucleoside triphosphate hydrolases"/>
    <property type="match status" value="1"/>
</dbReference>
<dbReference type="PRINTS" id="PR00038">
    <property type="entry name" value="HTHLUXR"/>
</dbReference>
<organism evidence="4 5">
    <name type="scientific">Hyphococcus aureus</name>
    <dbReference type="NCBI Taxonomy" id="2666033"/>
    <lineage>
        <taxon>Bacteria</taxon>
        <taxon>Pseudomonadati</taxon>
        <taxon>Pseudomonadota</taxon>
        <taxon>Alphaproteobacteria</taxon>
        <taxon>Parvularculales</taxon>
        <taxon>Parvularculaceae</taxon>
        <taxon>Hyphococcus</taxon>
    </lineage>
</organism>
<evidence type="ECO:0000256" key="2">
    <source>
        <dbReference type="ARBA" id="ARBA00022840"/>
    </source>
</evidence>
<dbReference type="InterPro" id="IPR036388">
    <property type="entry name" value="WH-like_DNA-bd_sf"/>
</dbReference>
<dbReference type="SUPFAM" id="SSF46894">
    <property type="entry name" value="C-terminal effector domain of the bipartite response regulators"/>
    <property type="match status" value="1"/>
</dbReference>
<accession>A0ABW1KY74</accession>
<keyword evidence="1" id="KW-0547">Nucleotide-binding</keyword>
<evidence type="ECO:0000256" key="1">
    <source>
        <dbReference type="ARBA" id="ARBA00022741"/>
    </source>
</evidence>
<protein>
    <submittedName>
        <fullName evidence="4">AAA family ATPase</fullName>
    </submittedName>
</protein>
<dbReference type="EMBL" id="JBHPON010000001">
    <property type="protein sequence ID" value="MFC6035532.1"/>
    <property type="molecule type" value="Genomic_DNA"/>
</dbReference>
<name>A0ABW1KY74_9PROT</name>
<evidence type="ECO:0000313" key="4">
    <source>
        <dbReference type="EMBL" id="MFC6035532.1"/>
    </source>
</evidence>
<evidence type="ECO:0000313" key="5">
    <source>
        <dbReference type="Proteomes" id="UP001596116"/>
    </source>
</evidence>
<dbReference type="CDD" id="cd06170">
    <property type="entry name" value="LuxR_C_like"/>
    <property type="match status" value="1"/>
</dbReference>
<dbReference type="InterPro" id="IPR027417">
    <property type="entry name" value="P-loop_NTPase"/>
</dbReference>
<dbReference type="InterPro" id="IPR016032">
    <property type="entry name" value="Sig_transdc_resp-reg_C-effctor"/>
</dbReference>